<evidence type="ECO:0000259" key="11">
    <source>
        <dbReference type="PROSITE" id="PS50929"/>
    </source>
</evidence>
<dbReference type="Gene3D" id="3.40.50.300">
    <property type="entry name" value="P-loop containing nucleotide triphosphate hydrolases"/>
    <property type="match status" value="2"/>
</dbReference>
<feature type="transmembrane region" description="Helical" evidence="9">
    <location>
        <begin position="913"/>
        <end position="933"/>
    </location>
</feature>
<sequence>MNQSSCLEDYSFGPQTSSECRDGLDLTLVFEESMLSLLPAVLMIVASAVKVASLRNARKVVLGTSFQDTKMVCNASSMNRVGPNNEQYFKMTLILLVALRFVLLLLWILRAPVRTQTSIAAAAVYVVESLAFLALSKAEHNHAIRPSSLLNLYLIFSIGLDFVRMRTLVKMDFDTLITSLSAAVLAAKLSLLFVEAQNKVMYFSAADIDRPPQETSGILSRSVFWWINSLFFHGHRGILKLDDLIHLDEELSSEETLARFEIRWLSMSNVHSYRLARTIVMSLTKLFLRPVIPNVLSMALTFSQPFLVSAILDFISSDDSDELGQLIVVAYAVVYISKAVFSAFYTHQLDRFATILRGCLVNIIYNKTLKVDLREGASGESLTLMSADVERIVKGFGLIHETSSNGVMALVALGLLYRQLGLTFMAPLIFSAILSFATGAQSGPYIKRQKEWLEATEERVGLTASVISSMKGVKILGFVEKIHAKIRALQQEEVNRAKKVRVFMALFAILQTLSLSGTRWITYTVFGIVALLNPSNSSFGVNRLFTSLAILNIFMERLEIFLRQMPALASAFGCLRRIEAFLLLEMKRDGRIEGSIGSFATSSSNDNELQTLLPRHVAIKIDGLSVGWNGEDPILNGLSMDITSGSFTMIIGPVGSGKSTLINALLGETVTHKGSIKLPVNVNGSIAYCAQTPWLVNKSIQENVLGNNLFDASWYGKVIRACALLEDLKNYPSGDRTLVGSKGITLSGGQKQRIALARAVYSRAPILILDDIFSGLDPMTEEIIFQSLLGERGLLKNTLQTVILATHAVHLLPSADSVILLGDAGDVVYQGQRERLPMELVSQRDLGDIPESEYPDHDTTARRVEDAKEAEFTPVFHQTVMIQDASASDISRQTGDKTIWKYYLKTAGYRHSIFFAVLGAICMGFTPAQSLWLNAWANDTDNGKIRYYIGVYTVFFVGEIALTLLWIWHVLIFPLSASSIRLHDIQLEALMGATMTFFSNTDTGVTTNRFSQDLNLVDSELPLALIDMVEYVYNCLYKIVLIAIATVYILPIFPVMLVAFWMIQRFYLRTSRQIRYLDLETKAPLYTHFIETLSGLATVRAFGWEEGFERQNRVGLDNSQRPFFVLATIQRWLNLVLDLMVSVMGIVVAIAAVGLRGTINPGFLGLALVNVMTLGTSLKSLVSFWASLETSIGAISRIRSFSETPSEDPDHLPKALEGWVHSGGIEIKGVTASHSADSGAVIRDVTLSIAPGEHIGICGRSGSGKSSLLSLLFRVLDPSSGYVWIDGVDISTIYINQVRASINALSQEPFFLRGTIRDNLTVAASATDSDEQRLEHVLQRVGLWSKVVGLGGLDTLLDPEEALSHGERQLFCLARAMLNPSRILILDEFTSNVDVETDRLLQKIIREDFKDRTILAVAHRLETIADFDRIVVLDKGRIVEQGAPETLLSDRQSVFRALYEASG</sequence>
<feature type="domain" description="ABC transmembrane type-1" evidence="11">
    <location>
        <begin position="912"/>
        <end position="1190"/>
    </location>
</feature>
<keyword evidence="8 9" id="KW-0472">Membrane</keyword>
<dbReference type="Gene3D" id="1.20.1560.10">
    <property type="entry name" value="ABC transporter type 1, transmembrane domain"/>
    <property type="match status" value="2"/>
</dbReference>
<evidence type="ECO:0000259" key="10">
    <source>
        <dbReference type="PROSITE" id="PS50893"/>
    </source>
</evidence>
<keyword evidence="7 9" id="KW-1133">Transmembrane helix</keyword>
<dbReference type="InterPro" id="IPR017871">
    <property type="entry name" value="ABC_transporter-like_CS"/>
</dbReference>
<evidence type="ECO:0000256" key="3">
    <source>
        <dbReference type="ARBA" id="ARBA00022475"/>
    </source>
</evidence>
<evidence type="ECO:0000256" key="9">
    <source>
        <dbReference type="SAM" id="Phobius"/>
    </source>
</evidence>
<feature type="domain" description="ABC transporter" evidence="10">
    <location>
        <begin position="1225"/>
        <end position="1460"/>
    </location>
</feature>
<evidence type="ECO:0000256" key="7">
    <source>
        <dbReference type="ARBA" id="ARBA00022989"/>
    </source>
</evidence>
<keyword evidence="3" id="KW-1003">Cell membrane</keyword>
<protein>
    <submittedName>
        <fullName evidence="12">Uncharacterized protein</fullName>
    </submittedName>
</protein>
<keyword evidence="6" id="KW-0067">ATP-binding</keyword>
<name>A0A9N9ZNK9_9HYPO</name>
<comment type="caution">
    <text evidence="12">The sequence shown here is derived from an EMBL/GenBank/DDBJ whole genome shotgun (WGS) entry which is preliminary data.</text>
</comment>
<dbReference type="PROSITE" id="PS50929">
    <property type="entry name" value="ABC_TM1F"/>
    <property type="match status" value="2"/>
</dbReference>
<organism evidence="12 13">
    <name type="scientific">Clonostachys solani</name>
    <dbReference type="NCBI Taxonomy" id="160281"/>
    <lineage>
        <taxon>Eukaryota</taxon>
        <taxon>Fungi</taxon>
        <taxon>Dikarya</taxon>
        <taxon>Ascomycota</taxon>
        <taxon>Pezizomycotina</taxon>
        <taxon>Sordariomycetes</taxon>
        <taxon>Hypocreomycetidae</taxon>
        <taxon>Hypocreales</taxon>
        <taxon>Bionectriaceae</taxon>
        <taxon>Clonostachys</taxon>
    </lineage>
</organism>
<feature type="transmembrane region" description="Helical" evidence="9">
    <location>
        <begin position="147"/>
        <end position="164"/>
    </location>
</feature>
<feature type="transmembrane region" description="Helical" evidence="9">
    <location>
        <begin position="88"/>
        <end position="109"/>
    </location>
</feature>
<dbReference type="PANTHER" id="PTHR24223:SF399">
    <property type="entry name" value="ABC TRANSPORTER ATNG"/>
    <property type="match status" value="1"/>
</dbReference>
<keyword evidence="13" id="KW-1185">Reference proteome</keyword>
<dbReference type="GO" id="GO:0005886">
    <property type="term" value="C:plasma membrane"/>
    <property type="evidence" value="ECO:0007669"/>
    <property type="project" value="UniProtKB-SubCell"/>
</dbReference>
<dbReference type="Pfam" id="PF00664">
    <property type="entry name" value="ABC_membrane"/>
    <property type="match status" value="2"/>
</dbReference>
<proteinExistence type="predicted"/>
<evidence type="ECO:0000256" key="6">
    <source>
        <dbReference type="ARBA" id="ARBA00022840"/>
    </source>
</evidence>
<feature type="transmembrane region" description="Helical" evidence="9">
    <location>
        <begin position="115"/>
        <end position="135"/>
    </location>
</feature>
<evidence type="ECO:0000256" key="8">
    <source>
        <dbReference type="ARBA" id="ARBA00023136"/>
    </source>
</evidence>
<feature type="transmembrane region" description="Helical" evidence="9">
    <location>
        <begin position="500"/>
        <end position="517"/>
    </location>
</feature>
<evidence type="ECO:0000256" key="5">
    <source>
        <dbReference type="ARBA" id="ARBA00022741"/>
    </source>
</evidence>
<dbReference type="InterPro" id="IPR003439">
    <property type="entry name" value="ABC_transporter-like_ATP-bd"/>
</dbReference>
<dbReference type="OrthoDB" id="6500128at2759"/>
<dbReference type="PROSITE" id="PS00211">
    <property type="entry name" value="ABC_TRANSPORTER_1"/>
    <property type="match status" value="2"/>
</dbReference>
<keyword evidence="4 9" id="KW-0812">Transmembrane</keyword>
<dbReference type="InterPro" id="IPR044726">
    <property type="entry name" value="ABCC_6TM_D2"/>
</dbReference>
<feature type="domain" description="ABC transporter" evidence="10">
    <location>
        <begin position="619"/>
        <end position="849"/>
    </location>
</feature>
<gene>
    <name evidence="12" type="ORF">CSOL1703_00007891</name>
</gene>
<feature type="transmembrane region" description="Helical" evidence="9">
    <location>
        <begin position="34"/>
        <end position="52"/>
    </location>
</feature>
<dbReference type="CDD" id="cd03250">
    <property type="entry name" value="ABCC_MRP_domain1"/>
    <property type="match status" value="1"/>
</dbReference>
<dbReference type="InterPro" id="IPR050173">
    <property type="entry name" value="ABC_transporter_C-like"/>
</dbReference>
<keyword evidence="5" id="KW-0547">Nucleotide-binding</keyword>
<dbReference type="PROSITE" id="PS50893">
    <property type="entry name" value="ABC_TRANSPORTER_2"/>
    <property type="match status" value="2"/>
</dbReference>
<evidence type="ECO:0000313" key="12">
    <source>
        <dbReference type="EMBL" id="CAH0058863.1"/>
    </source>
</evidence>
<dbReference type="CDD" id="cd18580">
    <property type="entry name" value="ABC_6TM_ABCC_D2"/>
    <property type="match status" value="1"/>
</dbReference>
<dbReference type="Pfam" id="PF00005">
    <property type="entry name" value="ABC_tran"/>
    <property type="match status" value="2"/>
</dbReference>
<comment type="subcellular location">
    <subcellularLocation>
        <location evidence="1">Cell membrane</location>
        <topology evidence="1">Multi-pass membrane protein</topology>
    </subcellularLocation>
</comment>
<feature type="transmembrane region" description="Helical" evidence="9">
    <location>
        <begin position="324"/>
        <end position="345"/>
    </location>
</feature>
<dbReference type="SUPFAM" id="SSF90123">
    <property type="entry name" value="ABC transporter transmembrane region"/>
    <property type="match status" value="2"/>
</dbReference>
<evidence type="ECO:0000256" key="1">
    <source>
        <dbReference type="ARBA" id="ARBA00004651"/>
    </source>
</evidence>
<feature type="transmembrane region" description="Helical" evidence="9">
    <location>
        <begin position="945"/>
        <end position="971"/>
    </location>
</feature>
<dbReference type="InterPro" id="IPR003593">
    <property type="entry name" value="AAA+_ATPase"/>
</dbReference>
<dbReference type="GO" id="GO:0140359">
    <property type="term" value="F:ABC-type transporter activity"/>
    <property type="evidence" value="ECO:0007669"/>
    <property type="project" value="InterPro"/>
</dbReference>
<dbReference type="InterPro" id="IPR011527">
    <property type="entry name" value="ABC1_TM_dom"/>
</dbReference>
<keyword evidence="2" id="KW-0813">Transport</keyword>
<dbReference type="FunFam" id="1.20.1560.10:FF:000066">
    <property type="entry name" value="ABC multidrug transporter (Eurofung)"/>
    <property type="match status" value="1"/>
</dbReference>
<feature type="transmembrane region" description="Helical" evidence="9">
    <location>
        <begin position="1039"/>
        <end position="1063"/>
    </location>
</feature>
<evidence type="ECO:0000256" key="4">
    <source>
        <dbReference type="ARBA" id="ARBA00022692"/>
    </source>
</evidence>
<feature type="transmembrane region" description="Helical" evidence="9">
    <location>
        <begin position="291"/>
        <end position="312"/>
    </location>
</feature>
<feature type="transmembrane region" description="Helical" evidence="9">
    <location>
        <begin position="1132"/>
        <end position="1155"/>
    </location>
</feature>
<dbReference type="PANTHER" id="PTHR24223">
    <property type="entry name" value="ATP-BINDING CASSETTE SUB-FAMILY C"/>
    <property type="match status" value="1"/>
</dbReference>
<dbReference type="SMART" id="SM00382">
    <property type="entry name" value="AAA"/>
    <property type="match status" value="2"/>
</dbReference>
<reference evidence="12" key="1">
    <citation type="submission" date="2021-10" db="EMBL/GenBank/DDBJ databases">
        <authorList>
            <person name="Piombo E."/>
        </authorList>
    </citation>
    <scope>NUCLEOTIDE SEQUENCE</scope>
</reference>
<dbReference type="SUPFAM" id="SSF52540">
    <property type="entry name" value="P-loop containing nucleoside triphosphate hydrolases"/>
    <property type="match status" value="2"/>
</dbReference>
<dbReference type="FunFam" id="3.40.50.300:FF:000838">
    <property type="entry name" value="ABC multidrug transporter (Eurofung)"/>
    <property type="match status" value="1"/>
</dbReference>
<dbReference type="GO" id="GO:0005524">
    <property type="term" value="F:ATP binding"/>
    <property type="evidence" value="ECO:0007669"/>
    <property type="project" value="UniProtKB-KW"/>
</dbReference>
<evidence type="ECO:0000256" key="2">
    <source>
        <dbReference type="ARBA" id="ARBA00022448"/>
    </source>
</evidence>
<evidence type="ECO:0000313" key="13">
    <source>
        <dbReference type="Proteomes" id="UP000775872"/>
    </source>
</evidence>
<dbReference type="InterPro" id="IPR036640">
    <property type="entry name" value="ABC1_TM_sf"/>
</dbReference>
<dbReference type="GO" id="GO:0016887">
    <property type="term" value="F:ATP hydrolysis activity"/>
    <property type="evidence" value="ECO:0007669"/>
    <property type="project" value="InterPro"/>
</dbReference>
<feature type="transmembrane region" description="Helical" evidence="9">
    <location>
        <begin position="420"/>
        <end position="440"/>
    </location>
</feature>
<feature type="domain" description="ABC transmembrane type-1" evidence="11">
    <location>
        <begin position="295"/>
        <end position="570"/>
    </location>
</feature>
<dbReference type="Proteomes" id="UP000775872">
    <property type="component" value="Unassembled WGS sequence"/>
</dbReference>
<feature type="transmembrane region" description="Helical" evidence="9">
    <location>
        <begin position="176"/>
        <end position="194"/>
    </location>
</feature>
<dbReference type="EMBL" id="CABFOC020000091">
    <property type="protein sequence ID" value="CAH0058863.1"/>
    <property type="molecule type" value="Genomic_DNA"/>
</dbReference>
<dbReference type="InterPro" id="IPR027417">
    <property type="entry name" value="P-loop_NTPase"/>
</dbReference>
<accession>A0A9N9ZNK9</accession>